<gene>
    <name evidence="1" type="ORF">SAMN02949497_1245</name>
</gene>
<evidence type="ECO:0000313" key="2">
    <source>
        <dbReference type="Proteomes" id="UP000192923"/>
    </source>
</evidence>
<proteinExistence type="predicted"/>
<accession>A0A1Y6CTH2</accession>
<name>A0A1Y6CTH2_9GAMM</name>
<keyword evidence="2" id="KW-1185">Reference proteome</keyword>
<reference evidence="1 2" key="1">
    <citation type="submission" date="2016-12" db="EMBL/GenBank/DDBJ databases">
        <authorList>
            <person name="Song W.-J."/>
            <person name="Kurnit D.M."/>
        </authorList>
    </citation>
    <scope>NUCLEOTIDE SEQUENCE [LARGE SCALE GENOMIC DNA]</scope>
    <source>
        <strain evidence="1 2">175</strain>
    </source>
</reference>
<dbReference type="EMBL" id="FXAM01000001">
    <property type="protein sequence ID" value="SMF93949.1"/>
    <property type="molecule type" value="Genomic_DNA"/>
</dbReference>
<dbReference type="STRING" id="1760988.SAMN02949497_1245"/>
<dbReference type="RefSeq" id="WP_085210916.1">
    <property type="nucleotide sequence ID" value="NZ_FXAM01000001.1"/>
</dbReference>
<dbReference type="AlphaFoldDB" id="A0A1Y6CTH2"/>
<sequence>MPRHPSINYSTPPGLSGDYFRCDRLAGFWSVESCATRWVAATKGGETAASYLSCRNCPIGAVHAGQACDNSEYHRRVCVRCDGPAVARHVHGLYCQSCVNRQYEIAKGRDGRGHPPHPLDIFWSLDREAVKSKLLRVHSGLSLGIVVEGRSVVRHDIAAATPLEAVRMVMHKEPRKVAFRWAPAHPAQPPEPDLFAAVC</sequence>
<protein>
    <submittedName>
        <fullName evidence="1">Uncharacterized protein</fullName>
    </submittedName>
</protein>
<organism evidence="1 2">
    <name type="scientific">Methylomagnum ishizawai</name>
    <dbReference type="NCBI Taxonomy" id="1760988"/>
    <lineage>
        <taxon>Bacteria</taxon>
        <taxon>Pseudomonadati</taxon>
        <taxon>Pseudomonadota</taxon>
        <taxon>Gammaproteobacteria</taxon>
        <taxon>Methylococcales</taxon>
        <taxon>Methylococcaceae</taxon>
        <taxon>Methylomagnum</taxon>
    </lineage>
</organism>
<dbReference type="OrthoDB" id="6877177at2"/>
<evidence type="ECO:0000313" key="1">
    <source>
        <dbReference type="EMBL" id="SMF93949.1"/>
    </source>
</evidence>
<dbReference type="Proteomes" id="UP000192923">
    <property type="component" value="Unassembled WGS sequence"/>
</dbReference>